<dbReference type="Proteomes" id="UP001595705">
    <property type="component" value="Unassembled WGS sequence"/>
</dbReference>
<feature type="transmembrane region" description="Helical" evidence="1">
    <location>
        <begin position="40"/>
        <end position="59"/>
    </location>
</feature>
<sequence length="138" mass="14992">MTTPDDLLQDHLRQLPDAPLPAGLWQRVNGARGRMRRRRISIAATTLAVAVVAALSPLMRSPAPDAPRTARPMVATAPATQVPAAVEVELRAIDRALQAGYARNAPDDELEPLWAQRQRLLAGNDGTSRNPQPRGLRI</sequence>
<keyword evidence="3" id="KW-1185">Reference proteome</keyword>
<proteinExistence type="predicted"/>
<dbReference type="EMBL" id="JBHRYA010000007">
    <property type="protein sequence ID" value="MFC3716969.1"/>
    <property type="molecule type" value="Genomic_DNA"/>
</dbReference>
<accession>A0ABV7XQ36</accession>
<dbReference type="RefSeq" id="WP_386744503.1">
    <property type="nucleotide sequence ID" value="NZ_JBHRYA010000007.1"/>
</dbReference>
<keyword evidence="1" id="KW-1133">Transmembrane helix</keyword>
<evidence type="ECO:0000256" key="1">
    <source>
        <dbReference type="SAM" id="Phobius"/>
    </source>
</evidence>
<protein>
    <recommendedName>
        <fullName evidence="4">Anti-sigma factor</fullName>
    </recommendedName>
</protein>
<organism evidence="2 3">
    <name type="scientific">Luteimonas soli</name>
    <dbReference type="NCBI Taxonomy" id="1648966"/>
    <lineage>
        <taxon>Bacteria</taxon>
        <taxon>Pseudomonadati</taxon>
        <taxon>Pseudomonadota</taxon>
        <taxon>Gammaproteobacteria</taxon>
        <taxon>Lysobacterales</taxon>
        <taxon>Lysobacteraceae</taxon>
        <taxon>Luteimonas</taxon>
    </lineage>
</organism>
<evidence type="ECO:0000313" key="2">
    <source>
        <dbReference type="EMBL" id="MFC3716969.1"/>
    </source>
</evidence>
<name>A0ABV7XQ36_9GAMM</name>
<evidence type="ECO:0008006" key="4">
    <source>
        <dbReference type="Google" id="ProtNLM"/>
    </source>
</evidence>
<keyword evidence="1" id="KW-0812">Transmembrane</keyword>
<evidence type="ECO:0000313" key="3">
    <source>
        <dbReference type="Proteomes" id="UP001595705"/>
    </source>
</evidence>
<gene>
    <name evidence="2" type="ORF">ACFONC_12475</name>
</gene>
<reference evidence="3" key="1">
    <citation type="journal article" date="2019" name="Int. J. Syst. Evol. Microbiol.">
        <title>The Global Catalogue of Microorganisms (GCM) 10K type strain sequencing project: providing services to taxonomists for standard genome sequencing and annotation.</title>
        <authorList>
            <consortium name="The Broad Institute Genomics Platform"/>
            <consortium name="The Broad Institute Genome Sequencing Center for Infectious Disease"/>
            <person name="Wu L."/>
            <person name="Ma J."/>
        </authorList>
    </citation>
    <scope>NUCLEOTIDE SEQUENCE [LARGE SCALE GENOMIC DNA]</scope>
    <source>
        <strain evidence="3">KCTC 42441</strain>
    </source>
</reference>
<comment type="caution">
    <text evidence="2">The sequence shown here is derived from an EMBL/GenBank/DDBJ whole genome shotgun (WGS) entry which is preliminary data.</text>
</comment>
<keyword evidence="1" id="KW-0472">Membrane</keyword>